<evidence type="ECO:0000313" key="2">
    <source>
        <dbReference type="EMBL" id="CAI9591002.1"/>
    </source>
</evidence>
<evidence type="ECO:0000313" key="3">
    <source>
        <dbReference type="Proteomes" id="UP001162483"/>
    </source>
</evidence>
<protein>
    <submittedName>
        <fullName evidence="2">Uncharacterized protein</fullName>
    </submittedName>
</protein>
<feature type="region of interest" description="Disordered" evidence="1">
    <location>
        <begin position="68"/>
        <end position="88"/>
    </location>
</feature>
<organism evidence="2 3">
    <name type="scientific">Staurois parvus</name>
    <dbReference type="NCBI Taxonomy" id="386267"/>
    <lineage>
        <taxon>Eukaryota</taxon>
        <taxon>Metazoa</taxon>
        <taxon>Chordata</taxon>
        <taxon>Craniata</taxon>
        <taxon>Vertebrata</taxon>
        <taxon>Euteleostomi</taxon>
        <taxon>Amphibia</taxon>
        <taxon>Batrachia</taxon>
        <taxon>Anura</taxon>
        <taxon>Neobatrachia</taxon>
        <taxon>Ranoidea</taxon>
        <taxon>Ranidae</taxon>
        <taxon>Staurois</taxon>
    </lineage>
</organism>
<proteinExistence type="predicted"/>
<keyword evidence="3" id="KW-1185">Reference proteome</keyword>
<dbReference type="Proteomes" id="UP001162483">
    <property type="component" value="Unassembled WGS sequence"/>
</dbReference>
<dbReference type="EMBL" id="CATNWA010016229">
    <property type="protein sequence ID" value="CAI9591002.1"/>
    <property type="molecule type" value="Genomic_DNA"/>
</dbReference>
<gene>
    <name evidence="2" type="ORF">SPARVUS_LOCUS11132385</name>
</gene>
<evidence type="ECO:0000256" key="1">
    <source>
        <dbReference type="SAM" id="MobiDB-lite"/>
    </source>
</evidence>
<sequence length="88" mass="9651">MVSPPLVLIHHTKAFQAICAFPTLCRQWIEICLVPAETNFDLLMAGCRLEFYFKPCCGWNRGGLTTHGAPGNSGSWGPCVLAQTQKSL</sequence>
<accession>A0ABN9F2Y6</accession>
<comment type="caution">
    <text evidence="2">The sequence shown here is derived from an EMBL/GenBank/DDBJ whole genome shotgun (WGS) entry which is preliminary data.</text>
</comment>
<reference evidence="2" key="1">
    <citation type="submission" date="2023-05" db="EMBL/GenBank/DDBJ databases">
        <authorList>
            <person name="Stuckert A."/>
        </authorList>
    </citation>
    <scope>NUCLEOTIDE SEQUENCE</scope>
</reference>
<name>A0ABN9F2Y6_9NEOB</name>